<evidence type="ECO:0000256" key="1">
    <source>
        <dbReference type="SAM" id="MobiDB-lite"/>
    </source>
</evidence>
<dbReference type="Proteomes" id="UP000001996">
    <property type="component" value="Unassembled WGS sequence"/>
</dbReference>
<evidence type="ECO:0000313" key="3">
    <source>
        <dbReference type="EMBL" id="EDK47074.1"/>
    </source>
</evidence>
<dbReference type="FunCoup" id="A5E6L6">
    <property type="interactions" value="107"/>
</dbReference>
<reference evidence="3 4" key="1">
    <citation type="journal article" date="2009" name="Nature">
        <title>Evolution of pathogenicity and sexual reproduction in eight Candida genomes.</title>
        <authorList>
            <person name="Butler G."/>
            <person name="Rasmussen M.D."/>
            <person name="Lin M.F."/>
            <person name="Santos M.A."/>
            <person name="Sakthikumar S."/>
            <person name="Munro C.A."/>
            <person name="Rheinbay E."/>
            <person name="Grabherr M."/>
            <person name="Forche A."/>
            <person name="Reedy J.L."/>
            <person name="Agrafioti I."/>
            <person name="Arnaud M.B."/>
            <person name="Bates S."/>
            <person name="Brown A.J."/>
            <person name="Brunke S."/>
            <person name="Costanzo M.C."/>
            <person name="Fitzpatrick D.A."/>
            <person name="de Groot P.W."/>
            <person name="Harris D."/>
            <person name="Hoyer L.L."/>
            <person name="Hube B."/>
            <person name="Klis F.M."/>
            <person name="Kodira C."/>
            <person name="Lennard N."/>
            <person name="Logue M.E."/>
            <person name="Martin R."/>
            <person name="Neiman A.M."/>
            <person name="Nikolaou E."/>
            <person name="Quail M.A."/>
            <person name="Quinn J."/>
            <person name="Santos M.C."/>
            <person name="Schmitzberger F.F."/>
            <person name="Sherlock G."/>
            <person name="Shah P."/>
            <person name="Silverstein K.A."/>
            <person name="Skrzypek M.S."/>
            <person name="Soll D."/>
            <person name="Staggs R."/>
            <person name="Stansfield I."/>
            <person name="Stumpf M.P."/>
            <person name="Sudbery P.E."/>
            <person name="Srikantha T."/>
            <person name="Zeng Q."/>
            <person name="Berman J."/>
            <person name="Berriman M."/>
            <person name="Heitman J."/>
            <person name="Gow N.A."/>
            <person name="Lorenz M.C."/>
            <person name="Birren B.W."/>
            <person name="Kellis M."/>
            <person name="Cuomo C.A."/>
        </authorList>
    </citation>
    <scope>NUCLEOTIDE SEQUENCE [LARGE SCALE GENOMIC DNA]</scope>
    <source>
        <strain evidence="4">ATCC 11503 / BCRC 21390 / CBS 2605 / JCM 1781 / NBRC 1676 / NRRL YB-4239</strain>
    </source>
</reference>
<dbReference type="GO" id="GO:0003735">
    <property type="term" value="F:structural constituent of ribosome"/>
    <property type="evidence" value="ECO:0007669"/>
    <property type="project" value="InterPro"/>
</dbReference>
<dbReference type="STRING" id="379508.A5E6L6"/>
<dbReference type="eggNOG" id="ENOG502S29G">
    <property type="taxonomic scope" value="Eukaryota"/>
</dbReference>
<organism evidence="3 4">
    <name type="scientific">Lodderomyces elongisporus (strain ATCC 11503 / CBS 2605 / JCM 1781 / NBRC 1676 / NRRL YB-4239)</name>
    <name type="common">Yeast</name>
    <name type="synonym">Saccharomyces elongisporus</name>
    <dbReference type="NCBI Taxonomy" id="379508"/>
    <lineage>
        <taxon>Eukaryota</taxon>
        <taxon>Fungi</taxon>
        <taxon>Dikarya</taxon>
        <taxon>Ascomycota</taxon>
        <taxon>Saccharomycotina</taxon>
        <taxon>Pichiomycetes</taxon>
        <taxon>Debaryomycetaceae</taxon>
        <taxon>Candida/Lodderomyces clade</taxon>
        <taxon>Lodderomyces</taxon>
    </lineage>
</organism>
<dbReference type="PANTHER" id="PTHR28041:SF1">
    <property type="entry name" value="LARGE RIBOSOMAL SUBUNIT PROTEIN ML59"/>
    <property type="match status" value="1"/>
</dbReference>
<proteinExistence type="predicted"/>
<dbReference type="GO" id="GO:0005762">
    <property type="term" value="C:mitochondrial large ribosomal subunit"/>
    <property type="evidence" value="ECO:0007669"/>
    <property type="project" value="InterPro"/>
</dbReference>
<accession>A5E6L6</accession>
<evidence type="ECO:0000259" key="2">
    <source>
        <dbReference type="Pfam" id="PF18126"/>
    </source>
</evidence>
<dbReference type="Pfam" id="PF18126">
    <property type="entry name" value="Mitoc_mL59"/>
    <property type="match status" value="1"/>
</dbReference>
<feature type="domain" description="Large ribosomal subunit protein mL59" evidence="2">
    <location>
        <begin position="15"/>
        <end position="139"/>
    </location>
</feature>
<dbReference type="VEuPathDB" id="FungiDB:LELG_05255"/>
<protein>
    <recommendedName>
        <fullName evidence="2">Large ribosomal subunit protein mL59 domain-containing protein</fullName>
    </recommendedName>
</protein>
<dbReference type="InterPro" id="IPR040922">
    <property type="entry name" value="Ribosomal_mL59_dom"/>
</dbReference>
<evidence type="ECO:0000313" key="4">
    <source>
        <dbReference type="Proteomes" id="UP000001996"/>
    </source>
</evidence>
<sequence>MSSLTAKEAFAKLPQKLHNFFIKYPPRPFAQYKDGPSLTTDPDMNPFYHTKNPDTGKWRGAPISRRRSADLFKMAKKFGIEDLLPPVPRKFYEEKYDNKKWMLGMTHPASAVSKPEIEEKLRKRAEAIKNMDKIIVAARPSYKKLLKKQKEREPKWF</sequence>
<dbReference type="PANTHER" id="PTHR28041">
    <property type="entry name" value="54S RIBOSOMAL PROTEIN L25, MITOCHONDRIAL"/>
    <property type="match status" value="1"/>
</dbReference>
<dbReference type="HOGENOM" id="CLU_076154_2_0_1"/>
<dbReference type="GeneID" id="5230649"/>
<dbReference type="InterPro" id="IPR037507">
    <property type="entry name" value="Ribosomal_mL59"/>
</dbReference>
<dbReference type="AlphaFoldDB" id="A5E6L6"/>
<dbReference type="KEGG" id="lel:PVL30_002351"/>
<gene>
    <name evidence="3" type="ORF">LELG_05255</name>
</gene>
<dbReference type="OMA" id="KGHKHEL"/>
<name>A5E6L6_LODEL</name>
<dbReference type="OrthoDB" id="18529at2759"/>
<feature type="region of interest" description="Disordered" evidence="1">
    <location>
        <begin position="32"/>
        <end position="61"/>
    </location>
</feature>
<keyword evidence="4" id="KW-1185">Reference proteome</keyword>
<dbReference type="InParanoid" id="A5E6L6"/>
<dbReference type="EMBL" id="CH981532">
    <property type="protein sequence ID" value="EDK47074.1"/>
    <property type="molecule type" value="Genomic_DNA"/>
</dbReference>